<dbReference type="AlphaFoldDB" id="A0AAD8AUG1"/>
<sequence>MMTMAPRTPHTSFALTTSYHPTGKKEWRGRQDAKESHGERAGHPLNSHTHTHKYRAIRRYRRAKDKAQITLKLLLTFCLLDQVITLEDNK</sequence>
<proteinExistence type="predicted"/>
<evidence type="ECO:0000313" key="2">
    <source>
        <dbReference type="EMBL" id="KAK0041190.1"/>
    </source>
</evidence>
<organism evidence="2 3">
    <name type="scientific">Biomphalaria pfeifferi</name>
    <name type="common">Bloodfluke planorb</name>
    <name type="synonym">Freshwater snail</name>
    <dbReference type="NCBI Taxonomy" id="112525"/>
    <lineage>
        <taxon>Eukaryota</taxon>
        <taxon>Metazoa</taxon>
        <taxon>Spiralia</taxon>
        <taxon>Lophotrochozoa</taxon>
        <taxon>Mollusca</taxon>
        <taxon>Gastropoda</taxon>
        <taxon>Heterobranchia</taxon>
        <taxon>Euthyneura</taxon>
        <taxon>Panpulmonata</taxon>
        <taxon>Hygrophila</taxon>
        <taxon>Lymnaeoidea</taxon>
        <taxon>Planorbidae</taxon>
        <taxon>Biomphalaria</taxon>
    </lineage>
</organism>
<gene>
    <name evidence="2" type="ORF">Bpfe_029366</name>
</gene>
<keyword evidence="3" id="KW-1185">Reference proteome</keyword>
<feature type="region of interest" description="Disordered" evidence="1">
    <location>
        <begin position="1"/>
        <end position="53"/>
    </location>
</feature>
<protein>
    <submittedName>
        <fullName evidence="2">Uncharacterized protein</fullName>
    </submittedName>
</protein>
<accession>A0AAD8AUG1</accession>
<feature type="non-terminal residue" evidence="2">
    <location>
        <position position="90"/>
    </location>
</feature>
<dbReference type="Proteomes" id="UP001233172">
    <property type="component" value="Unassembled WGS sequence"/>
</dbReference>
<evidence type="ECO:0000256" key="1">
    <source>
        <dbReference type="SAM" id="MobiDB-lite"/>
    </source>
</evidence>
<evidence type="ECO:0000313" key="3">
    <source>
        <dbReference type="Proteomes" id="UP001233172"/>
    </source>
</evidence>
<feature type="compositionally biased region" description="Basic and acidic residues" evidence="1">
    <location>
        <begin position="23"/>
        <end position="42"/>
    </location>
</feature>
<comment type="caution">
    <text evidence="2">The sequence shown here is derived from an EMBL/GenBank/DDBJ whole genome shotgun (WGS) entry which is preliminary data.</text>
</comment>
<reference evidence="2" key="2">
    <citation type="submission" date="2023-04" db="EMBL/GenBank/DDBJ databases">
        <authorList>
            <person name="Bu L."/>
            <person name="Lu L."/>
            <person name="Laidemitt M.R."/>
            <person name="Zhang S.M."/>
            <person name="Mutuku M."/>
            <person name="Mkoji G."/>
            <person name="Steinauer M."/>
            <person name="Loker E.S."/>
        </authorList>
    </citation>
    <scope>NUCLEOTIDE SEQUENCE</scope>
    <source>
        <strain evidence="2">KasaAsao</strain>
        <tissue evidence="2">Whole Snail</tissue>
    </source>
</reference>
<reference evidence="2" key="1">
    <citation type="journal article" date="2023" name="PLoS Negl. Trop. Dis.">
        <title>A genome sequence for Biomphalaria pfeifferi, the major vector snail for the human-infecting parasite Schistosoma mansoni.</title>
        <authorList>
            <person name="Bu L."/>
            <person name="Lu L."/>
            <person name="Laidemitt M.R."/>
            <person name="Zhang S.M."/>
            <person name="Mutuku M."/>
            <person name="Mkoji G."/>
            <person name="Steinauer M."/>
            <person name="Loker E.S."/>
        </authorList>
    </citation>
    <scope>NUCLEOTIDE SEQUENCE</scope>
    <source>
        <strain evidence="2">KasaAsao</strain>
    </source>
</reference>
<dbReference type="EMBL" id="JASAOG010000284">
    <property type="protein sequence ID" value="KAK0041190.1"/>
    <property type="molecule type" value="Genomic_DNA"/>
</dbReference>
<name>A0AAD8AUG1_BIOPF</name>
<feature type="compositionally biased region" description="Polar residues" evidence="1">
    <location>
        <begin position="9"/>
        <end position="20"/>
    </location>
</feature>